<evidence type="ECO:0000256" key="6">
    <source>
        <dbReference type="ARBA" id="ARBA00022737"/>
    </source>
</evidence>
<evidence type="ECO:0000256" key="17">
    <source>
        <dbReference type="SAM" id="Phobius"/>
    </source>
</evidence>
<dbReference type="GO" id="GO:0042742">
    <property type="term" value="P:defense response to bacterium"/>
    <property type="evidence" value="ECO:0007669"/>
    <property type="project" value="TreeGrafter"/>
</dbReference>
<dbReference type="GO" id="GO:0005886">
    <property type="term" value="C:plasma membrane"/>
    <property type="evidence" value="ECO:0007669"/>
    <property type="project" value="TreeGrafter"/>
</dbReference>
<protein>
    <submittedName>
        <fullName evidence="20">Uncharacterized protein</fullName>
    </submittedName>
</protein>
<evidence type="ECO:0000256" key="8">
    <source>
        <dbReference type="ARBA" id="ARBA00022777"/>
    </source>
</evidence>
<dbReference type="InterPro" id="IPR011009">
    <property type="entry name" value="Kinase-like_dom_sf"/>
</dbReference>
<accession>A0AAV8TJU0</accession>
<keyword evidence="10 17" id="KW-1133">Transmembrane helix</keyword>
<evidence type="ECO:0000256" key="11">
    <source>
        <dbReference type="ARBA" id="ARBA00023136"/>
    </source>
</evidence>
<dbReference type="InterPro" id="IPR008271">
    <property type="entry name" value="Ser/Thr_kinase_AS"/>
</dbReference>
<sequence>MQHLCLLRDYSIVILFLSVFSLIHFSNTADYLYHICDNNNNFTIGSTYSKNLNTVLSSTLRTQPNEMYWRGFNSTSTGEAPDIAYGMFVCRGDVMNDECRACVTSGTQFILKNCPVQKSAIVWYDKCLLRYSDEGFTSTDTSPTVYMWNVNNITDPRDFIQLVTNTTNSAASKALSDDYKRFGYKQENYSESNDLYSVVQCTPDLNRSECDRCISIIMEQLPTCCSGKRGGRVLTPSCNFRFELYSFLGETSPPDPNDKVNVTSGRELNSSLVIIIVFATISVTIILGTMLFYIFSYLRRRRARRRFEAMLEGKFDHEITNVESLHCSFSFIEEATSKFSLANKLGRGGFGEVYKGTLLNGQEIAAKWLSRNSAQGTEEFKNEVLLLAKLQHRNLVRLLGFCLEGDEKILIYEYVPNRSLDFFLFNPSVQPKLDWTVRHKIIGGIARGILYLHEDSRLRIIHRDLKAANILLDGEMNPKIADFGMARLFGVDQTEGSTNRIVGTYGYMSPEYGMHGQFSVKSDVYSFGVLVLEIIIGKRNGSFFHTEGSEHLVSYVWKHWQEGTHAELFDPNIAETCLTNEDPAQRPTMTTVVLMINSSSFHLPLPKRPAFFILGRMETSMSMEGIDKSDQSKRKLVQHYIDKLPITDVYPR</sequence>
<dbReference type="GO" id="GO:0004674">
    <property type="term" value="F:protein serine/threonine kinase activity"/>
    <property type="evidence" value="ECO:0007669"/>
    <property type="project" value="UniProtKB-KW"/>
</dbReference>
<dbReference type="InterPro" id="IPR001245">
    <property type="entry name" value="Ser-Thr/Tyr_kinase_cat_dom"/>
</dbReference>
<dbReference type="SUPFAM" id="SSF56112">
    <property type="entry name" value="Protein kinase-like (PK-like)"/>
    <property type="match status" value="1"/>
</dbReference>
<dbReference type="PANTHER" id="PTHR27002:SF1050">
    <property type="entry name" value="CYSTEINE-RICH RECEPTOR-LIKE PROTEIN KINASE 5"/>
    <property type="match status" value="1"/>
</dbReference>
<evidence type="ECO:0000256" key="13">
    <source>
        <dbReference type="ARBA" id="ARBA00023180"/>
    </source>
</evidence>
<comment type="caution">
    <text evidence="20">The sequence shown here is derived from an EMBL/GenBank/DDBJ whole genome shotgun (WGS) entry which is preliminary data.</text>
</comment>
<evidence type="ECO:0000256" key="12">
    <source>
        <dbReference type="ARBA" id="ARBA00023170"/>
    </source>
</evidence>
<feature type="binding site" evidence="16">
    <location>
        <position position="367"/>
    </location>
    <ligand>
        <name>ATP</name>
        <dbReference type="ChEBI" id="CHEBI:30616"/>
    </ligand>
</feature>
<evidence type="ECO:0000256" key="3">
    <source>
        <dbReference type="ARBA" id="ARBA00022679"/>
    </source>
</evidence>
<comment type="catalytic activity">
    <reaction evidence="15">
        <text>L-threonyl-[protein] + ATP = O-phospho-L-threonyl-[protein] + ADP + H(+)</text>
        <dbReference type="Rhea" id="RHEA:46608"/>
        <dbReference type="Rhea" id="RHEA-COMP:11060"/>
        <dbReference type="Rhea" id="RHEA-COMP:11605"/>
        <dbReference type="ChEBI" id="CHEBI:15378"/>
        <dbReference type="ChEBI" id="CHEBI:30013"/>
        <dbReference type="ChEBI" id="CHEBI:30616"/>
        <dbReference type="ChEBI" id="CHEBI:61977"/>
        <dbReference type="ChEBI" id="CHEBI:456216"/>
    </reaction>
</comment>
<evidence type="ECO:0000256" key="5">
    <source>
        <dbReference type="ARBA" id="ARBA00022729"/>
    </source>
</evidence>
<dbReference type="SMART" id="SM00220">
    <property type="entry name" value="S_TKc"/>
    <property type="match status" value="1"/>
</dbReference>
<keyword evidence="5" id="KW-0732">Signal</keyword>
<name>A0AAV8TJU0_9ROSI</name>
<evidence type="ECO:0000256" key="15">
    <source>
        <dbReference type="ARBA" id="ARBA00047951"/>
    </source>
</evidence>
<dbReference type="InterPro" id="IPR017441">
    <property type="entry name" value="Protein_kinase_ATP_BS"/>
</dbReference>
<dbReference type="PROSITE" id="PS00108">
    <property type="entry name" value="PROTEIN_KINASE_ST"/>
    <property type="match status" value="1"/>
</dbReference>
<dbReference type="FunFam" id="3.30.200.20:FF:000142">
    <property type="entry name" value="Cysteine-rich receptor-like protein kinase 10"/>
    <property type="match status" value="1"/>
</dbReference>
<evidence type="ECO:0000256" key="7">
    <source>
        <dbReference type="ARBA" id="ARBA00022741"/>
    </source>
</evidence>
<evidence type="ECO:0000256" key="1">
    <source>
        <dbReference type="ARBA" id="ARBA00004167"/>
    </source>
</evidence>
<evidence type="ECO:0000256" key="2">
    <source>
        <dbReference type="ARBA" id="ARBA00022527"/>
    </source>
</evidence>
<dbReference type="FunFam" id="3.30.430.20:FF:000003">
    <property type="entry name" value="Cysteine-rich RLK (RECEPTOR-like protein kinase) 10"/>
    <property type="match status" value="1"/>
</dbReference>
<dbReference type="Pfam" id="PF07714">
    <property type="entry name" value="PK_Tyr_Ser-Thr"/>
    <property type="match status" value="1"/>
</dbReference>
<keyword evidence="13" id="KW-0325">Glycoprotein</keyword>
<proteinExistence type="predicted"/>
<feature type="transmembrane region" description="Helical" evidence="17">
    <location>
        <begin position="272"/>
        <end position="298"/>
    </location>
</feature>
<evidence type="ECO:0000313" key="21">
    <source>
        <dbReference type="Proteomes" id="UP001159364"/>
    </source>
</evidence>
<keyword evidence="6" id="KW-0677">Repeat</keyword>
<dbReference type="PROSITE" id="PS51473">
    <property type="entry name" value="GNK2"/>
    <property type="match status" value="2"/>
</dbReference>
<keyword evidence="9 16" id="KW-0067">ATP-binding</keyword>
<evidence type="ECO:0000256" key="14">
    <source>
        <dbReference type="ARBA" id="ARBA00047558"/>
    </source>
</evidence>
<keyword evidence="4 17" id="KW-0812">Transmembrane</keyword>
<keyword evidence="21" id="KW-1185">Reference proteome</keyword>
<feature type="domain" description="Gnk2-homologous" evidence="19">
    <location>
        <begin position="141"/>
        <end position="247"/>
    </location>
</feature>
<comment type="subcellular location">
    <subcellularLocation>
        <location evidence="1">Membrane</location>
        <topology evidence="1">Single-pass membrane protein</topology>
    </subcellularLocation>
</comment>
<dbReference type="PROSITE" id="PS00107">
    <property type="entry name" value="PROTEIN_KINASE_ATP"/>
    <property type="match status" value="1"/>
</dbReference>
<dbReference type="CDD" id="cd23509">
    <property type="entry name" value="Gnk2-like"/>
    <property type="match status" value="2"/>
</dbReference>
<feature type="domain" description="Protein kinase" evidence="18">
    <location>
        <begin position="339"/>
        <end position="605"/>
    </location>
</feature>
<dbReference type="FunFam" id="1.10.510.10:FF:000129">
    <property type="entry name" value="cysteine-rich receptor-like protein kinase 10"/>
    <property type="match status" value="1"/>
</dbReference>
<dbReference type="PROSITE" id="PS50011">
    <property type="entry name" value="PROTEIN_KINASE_DOM"/>
    <property type="match status" value="1"/>
</dbReference>
<evidence type="ECO:0000256" key="10">
    <source>
        <dbReference type="ARBA" id="ARBA00022989"/>
    </source>
</evidence>
<gene>
    <name evidence="20" type="ORF">K2173_013609</name>
</gene>
<evidence type="ECO:0000256" key="9">
    <source>
        <dbReference type="ARBA" id="ARBA00022840"/>
    </source>
</evidence>
<dbReference type="Gene3D" id="3.30.430.20">
    <property type="entry name" value="Gnk2 domain, C-X8-C-X2-C motif"/>
    <property type="match status" value="2"/>
</dbReference>
<keyword evidence="12" id="KW-0675">Receptor</keyword>
<dbReference type="InterPro" id="IPR038408">
    <property type="entry name" value="GNK2_sf"/>
</dbReference>
<keyword evidence="11 17" id="KW-0472">Membrane</keyword>
<feature type="domain" description="Gnk2-homologous" evidence="19">
    <location>
        <begin position="30"/>
        <end position="136"/>
    </location>
</feature>
<dbReference type="FunFam" id="3.30.430.20:FF:000012">
    <property type="entry name" value="Cysteine-rich receptor-like protein kinase 25"/>
    <property type="match status" value="1"/>
</dbReference>
<evidence type="ECO:0000256" key="4">
    <source>
        <dbReference type="ARBA" id="ARBA00022692"/>
    </source>
</evidence>
<dbReference type="Proteomes" id="UP001159364">
    <property type="component" value="Linkage Group LG04"/>
</dbReference>
<dbReference type="Gene3D" id="1.10.510.10">
    <property type="entry name" value="Transferase(Phosphotransferase) domain 1"/>
    <property type="match status" value="1"/>
</dbReference>
<dbReference type="GO" id="GO:0006979">
    <property type="term" value="P:response to oxidative stress"/>
    <property type="evidence" value="ECO:0007669"/>
    <property type="project" value="UniProtKB-ARBA"/>
</dbReference>
<dbReference type="GO" id="GO:0005524">
    <property type="term" value="F:ATP binding"/>
    <property type="evidence" value="ECO:0007669"/>
    <property type="project" value="UniProtKB-UniRule"/>
</dbReference>
<dbReference type="InterPro" id="IPR002902">
    <property type="entry name" value="GNK2"/>
</dbReference>
<evidence type="ECO:0000256" key="16">
    <source>
        <dbReference type="PROSITE-ProRule" id="PRU10141"/>
    </source>
</evidence>
<dbReference type="CDD" id="cd14066">
    <property type="entry name" value="STKc_IRAK"/>
    <property type="match status" value="1"/>
</dbReference>
<dbReference type="Pfam" id="PF01657">
    <property type="entry name" value="Stress-antifung"/>
    <property type="match status" value="2"/>
</dbReference>
<evidence type="ECO:0000259" key="19">
    <source>
        <dbReference type="PROSITE" id="PS51473"/>
    </source>
</evidence>
<keyword evidence="3" id="KW-0808">Transferase</keyword>
<dbReference type="PANTHER" id="PTHR27002">
    <property type="entry name" value="RECEPTOR-LIKE SERINE/THREONINE-PROTEIN KINASE SD1-8"/>
    <property type="match status" value="1"/>
</dbReference>
<keyword evidence="2" id="KW-0723">Serine/threonine-protein kinase</keyword>
<dbReference type="InterPro" id="IPR000719">
    <property type="entry name" value="Prot_kinase_dom"/>
</dbReference>
<evidence type="ECO:0000313" key="20">
    <source>
        <dbReference type="EMBL" id="KAJ8767212.1"/>
    </source>
</evidence>
<dbReference type="EMBL" id="JAIWQS010000004">
    <property type="protein sequence ID" value="KAJ8767212.1"/>
    <property type="molecule type" value="Genomic_DNA"/>
</dbReference>
<evidence type="ECO:0000259" key="18">
    <source>
        <dbReference type="PROSITE" id="PS50011"/>
    </source>
</evidence>
<keyword evidence="7 16" id="KW-0547">Nucleotide-binding</keyword>
<comment type="catalytic activity">
    <reaction evidence="14">
        <text>L-seryl-[protein] + ATP = O-phospho-L-seryl-[protein] + ADP + H(+)</text>
        <dbReference type="Rhea" id="RHEA:17989"/>
        <dbReference type="Rhea" id="RHEA-COMP:9863"/>
        <dbReference type="Rhea" id="RHEA-COMP:11604"/>
        <dbReference type="ChEBI" id="CHEBI:15378"/>
        <dbReference type="ChEBI" id="CHEBI:29999"/>
        <dbReference type="ChEBI" id="CHEBI:30616"/>
        <dbReference type="ChEBI" id="CHEBI:83421"/>
        <dbReference type="ChEBI" id="CHEBI:456216"/>
    </reaction>
</comment>
<keyword evidence="8" id="KW-0418">Kinase</keyword>
<reference evidence="20 21" key="1">
    <citation type="submission" date="2021-09" db="EMBL/GenBank/DDBJ databases">
        <title>Genomic insights and catalytic innovation underlie evolution of tropane alkaloids biosynthesis.</title>
        <authorList>
            <person name="Wang Y.-J."/>
            <person name="Tian T."/>
            <person name="Huang J.-P."/>
            <person name="Huang S.-X."/>
        </authorList>
    </citation>
    <scope>NUCLEOTIDE SEQUENCE [LARGE SCALE GENOMIC DNA]</scope>
    <source>
        <strain evidence="20">KIB-2018</strain>
        <tissue evidence="20">Leaf</tissue>
    </source>
</reference>
<dbReference type="AlphaFoldDB" id="A0AAV8TJU0"/>
<organism evidence="20 21">
    <name type="scientific">Erythroxylum novogranatense</name>
    <dbReference type="NCBI Taxonomy" id="1862640"/>
    <lineage>
        <taxon>Eukaryota</taxon>
        <taxon>Viridiplantae</taxon>
        <taxon>Streptophyta</taxon>
        <taxon>Embryophyta</taxon>
        <taxon>Tracheophyta</taxon>
        <taxon>Spermatophyta</taxon>
        <taxon>Magnoliopsida</taxon>
        <taxon>eudicotyledons</taxon>
        <taxon>Gunneridae</taxon>
        <taxon>Pentapetalae</taxon>
        <taxon>rosids</taxon>
        <taxon>fabids</taxon>
        <taxon>Malpighiales</taxon>
        <taxon>Erythroxylaceae</taxon>
        <taxon>Erythroxylum</taxon>
    </lineage>
</organism>
<dbReference type="Gene3D" id="3.30.200.20">
    <property type="entry name" value="Phosphorylase Kinase, domain 1"/>
    <property type="match status" value="1"/>
</dbReference>